<dbReference type="GO" id="GO:0046475">
    <property type="term" value="P:glycerophospholipid catabolic process"/>
    <property type="evidence" value="ECO:0007669"/>
    <property type="project" value="TreeGrafter"/>
</dbReference>
<organism evidence="6 7">
    <name type="scientific">Thalassiosira oceanica</name>
    <name type="common">Marine diatom</name>
    <dbReference type="NCBI Taxonomy" id="159749"/>
    <lineage>
        <taxon>Eukaryota</taxon>
        <taxon>Sar</taxon>
        <taxon>Stramenopiles</taxon>
        <taxon>Ochrophyta</taxon>
        <taxon>Bacillariophyta</taxon>
        <taxon>Coscinodiscophyceae</taxon>
        <taxon>Thalassiosirophycidae</taxon>
        <taxon>Thalassiosirales</taxon>
        <taxon>Thalassiosiraceae</taxon>
        <taxon>Thalassiosira</taxon>
    </lineage>
</organism>
<protein>
    <submittedName>
        <fullName evidence="6">Uncharacterized protein</fullName>
    </submittedName>
</protein>
<evidence type="ECO:0000313" key="6">
    <source>
        <dbReference type="EMBL" id="EJK75674.1"/>
    </source>
</evidence>
<keyword evidence="2" id="KW-0812">Transmembrane</keyword>
<keyword evidence="3" id="KW-1133">Transmembrane helix</keyword>
<dbReference type="Proteomes" id="UP000266841">
    <property type="component" value="Unassembled WGS sequence"/>
</dbReference>
<evidence type="ECO:0000313" key="7">
    <source>
        <dbReference type="Proteomes" id="UP000266841"/>
    </source>
</evidence>
<evidence type="ECO:0000256" key="1">
    <source>
        <dbReference type="ARBA" id="ARBA00004167"/>
    </source>
</evidence>
<feature type="compositionally biased region" description="Basic and acidic residues" evidence="5">
    <location>
        <begin position="84"/>
        <end position="96"/>
    </location>
</feature>
<evidence type="ECO:0000256" key="3">
    <source>
        <dbReference type="ARBA" id="ARBA00022989"/>
    </source>
</evidence>
<dbReference type="eggNOG" id="ENOG502T453">
    <property type="taxonomic scope" value="Eukaryota"/>
</dbReference>
<evidence type="ECO:0000256" key="2">
    <source>
        <dbReference type="ARBA" id="ARBA00022692"/>
    </source>
</evidence>
<keyword evidence="4" id="KW-0472">Membrane</keyword>
<sequence>MILEEALKDGGGLSPHDAALALLAFLSSELPAGGIAAEKRLVALFPLIVDRALGEWNKPPSSPGGSPSPSPSPNGSTFSPVRNGEGDEQRQSHLHEVGGWLSMPNAPISPQRNVGSQQRNPSVSRSIDQDPIVRLLRAPKPNDFQSTSLIEILVSESIANHRPAIRFRFPIGALNAFPPLVDDWKTFFASELERESVKMKSSRGGFGSFPNPATDVKTRSTGKENASRLLHLIQVKPSQQSELINHYKTLQPTGSRQLGAQRFASPPRANMSMPASGNTAHEPCLTLSMLEEFLILFLRFPMANGGLYWKEQRREMYRTRTSRAANTPYGQRVYSYLFSTYVQYFVKHGITYQNETIDVGVDCFDRAVTIDEKELGGNDSNCSGELFLRLVIEFWLEGLNKALTTNQSIQRFRNVRSSSSSNVAQPTMSDALELSKPLEYPSTPPPQPLQSSIISLVRHLISDPSLRNLIEKASGLVQTRQVKEREGVSVGNSEMAWCLTPALTAMQPSLLNYIRQGLSCGPIHDRSSSFYTALDTWLAYLEPWNYKRSQGSGSSMGNISSRLRNVAASKSNHPVERRPVLVAPKSSAPSTYSSNWEAYVCANAHFYTVPLAIFLKRARELDFTNQGNKMEYKRSFILVQRVLRVYSRKIVSTINVLLNKRADVLSTALFAKHCTNLLEFCPPLTWKLSDCQVCATNLLEEVYSQHQKRKEAMDLFDRLEEKLESVFSGIGSNEDVALGKVLDQVRSIVNLPLDYRVMPDQQSRRHSNGSRLLRLFGLGNQDITEIEDVMAPDRDSKGLLSDRGRRQIYCGSVKCNPLDVRYIGDPLLSRTKSYEIPLLVDLAIYASHYLNKRLGFVPATASGDDDLTQHIHEMELYQNTSFRINLRFLADIRFMIVPAAFYAASFVRSCVVALFG</sequence>
<accession>K0TF28</accession>
<evidence type="ECO:0000256" key="4">
    <source>
        <dbReference type="ARBA" id="ARBA00023136"/>
    </source>
</evidence>
<dbReference type="OrthoDB" id="48033at2759"/>
<comment type="caution">
    <text evidence="6">The sequence shown here is derived from an EMBL/GenBank/DDBJ whole genome shotgun (WGS) entry which is preliminary data.</text>
</comment>
<feature type="compositionally biased region" description="Polar residues" evidence="5">
    <location>
        <begin position="108"/>
        <end position="126"/>
    </location>
</feature>
<comment type="subcellular location">
    <subcellularLocation>
        <location evidence="1">Membrane</location>
        <topology evidence="1">Single-pass membrane protein</topology>
    </subcellularLocation>
</comment>
<reference evidence="6 7" key="1">
    <citation type="journal article" date="2012" name="Genome Biol.">
        <title>Genome and low-iron response of an oceanic diatom adapted to chronic iron limitation.</title>
        <authorList>
            <person name="Lommer M."/>
            <person name="Specht M."/>
            <person name="Roy A.S."/>
            <person name="Kraemer L."/>
            <person name="Andreson R."/>
            <person name="Gutowska M.A."/>
            <person name="Wolf J."/>
            <person name="Bergner S.V."/>
            <person name="Schilhabel M.B."/>
            <person name="Klostermeier U.C."/>
            <person name="Beiko R.G."/>
            <person name="Rosenstiel P."/>
            <person name="Hippler M."/>
            <person name="Laroche J."/>
        </authorList>
    </citation>
    <scope>NUCLEOTIDE SEQUENCE [LARGE SCALE GENOMIC DNA]</scope>
    <source>
        <strain evidence="6 7">CCMP1005</strain>
    </source>
</reference>
<dbReference type="PANTHER" id="PTHR12988:SF6">
    <property type="entry name" value="SPHINGOMYELIN PHOSPHODIESTERASE 4"/>
    <property type="match status" value="1"/>
</dbReference>
<dbReference type="GO" id="GO:0016020">
    <property type="term" value="C:membrane"/>
    <property type="evidence" value="ECO:0007669"/>
    <property type="project" value="UniProtKB-SubCell"/>
</dbReference>
<keyword evidence="7" id="KW-1185">Reference proteome</keyword>
<dbReference type="PANTHER" id="PTHR12988">
    <property type="entry name" value="SPHINGOMYELIN PHOSPHODIESTERASE 4"/>
    <property type="match status" value="1"/>
</dbReference>
<evidence type="ECO:0000256" key="5">
    <source>
        <dbReference type="SAM" id="MobiDB-lite"/>
    </source>
</evidence>
<dbReference type="InterPro" id="IPR024129">
    <property type="entry name" value="Sphingomy_SMPD4"/>
</dbReference>
<feature type="compositionally biased region" description="Pro residues" evidence="5">
    <location>
        <begin position="60"/>
        <end position="72"/>
    </location>
</feature>
<dbReference type="GO" id="GO:0006685">
    <property type="term" value="P:sphingomyelin catabolic process"/>
    <property type="evidence" value="ECO:0007669"/>
    <property type="project" value="TreeGrafter"/>
</dbReference>
<dbReference type="EMBL" id="AGNL01002796">
    <property type="protein sequence ID" value="EJK75674.1"/>
    <property type="molecule type" value="Genomic_DNA"/>
</dbReference>
<dbReference type="AlphaFoldDB" id="K0TF28"/>
<dbReference type="OMA" id="WLIWLEP"/>
<gene>
    <name evidence="6" type="ORF">THAOC_02598</name>
</gene>
<dbReference type="GO" id="GO:0050290">
    <property type="term" value="F:sphingomyelin phosphodiesterase D activity"/>
    <property type="evidence" value="ECO:0007669"/>
    <property type="project" value="InterPro"/>
</dbReference>
<dbReference type="GO" id="GO:0046513">
    <property type="term" value="P:ceramide biosynthetic process"/>
    <property type="evidence" value="ECO:0007669"/>
    <property type="project" value="TreeGrafter"/>
</dbReference>
<name>K0TF28_THAOC</name>
<feature type="region of interest" description="Disordered" evidence="5">
    <location>
        <begin position="56"/>
        <end position="128"/>
    </location>
</feature>
<proteinExistence type="predicted"/>